<keyword evidence="3" id="KW-0677">Repeat</keyword>
<evidence type="ECO:0000313" key="7">
    <source>
        <dbReference type="EMBL" id="KAK1339278.1"/>
    </source>
</evidence>
<dbReference type="EMBL" id="JAULJE010000009">
    <property type="protein sequence ID" value="KAK1339278.1"/>
    <property type="molecule type" value="Genomic_DNA"/>
</dbReference>
<feature type="coiled-coil region" evidence="5">
    <location>
        <begin position="641"/>
        <end position="683"/>
    </location>
</feature>
<keyword evidence="5" id="KW-0175">Coiled coil</keyword>
<evidence type="ECO:0000256" key="3">
    <source>
        <dbReference type="ARBA" id="ARBA00022737"/>
    </source>
</evidence>
<proteinExistence type="predicted"/>
<organism evidence="7 8">
    <name type="scientific">Cnephaeus nilssonii</name>
    <name type="common">Northern bat</name>
    <name type="synonym">Eptesicus nilssonii</name>
    <dbReference type="NCBI Taxonomy" id="3371016"/>
    <lineage>
        <taxon>Eukaryota</taxon>
        <taxon>Metazoa</taxon>
        <taxon>Chordata</taxon>
        <taxon>Craniata</taxon>
        <taxon>Vertebrata</taxon>
        <taxon>Euteleostomi</taxon>
        <taxon>Mammalia</taxon>
        <taxon>Eutheria</taxon>
        <taxon>Laurasiatheria</taxon>
        <taxon>Chiroptera</taxon>
        <taxon>Yangochiroptera</taxon>
        <taxon>Vespertilionidae</taxon>
        <taxon>Cnephaeus</taxon>
    </lineage>
</organism>
<gene>
    <name evidence="7" type="ORF">QTO34_019959</name>
</gene>
<dbReference type="SUPFAM" id="SSF46966">
    <property type="entry name" value="Spectrin repeat"/>
    <property type="match status" value="1"/>
</dbReference>
<comment type="subcellular location">
    <subcellularLocation>
        <location evidence="1">Endomembrane system</location>
    </subcellularLocation>
</comment>
<keyword evidence="2" id="KW-0597">Phosphoprotein</keyword>
<reference evidence="7" key="1">
    <citation type="submission" date="2023-06" db="EMBL/GenBank/DDBJ databases">
        <title>Reference genome for the Northern bat (Eptesicus nilssonii), a most northern bat species.</title>
        <authorList>
            <person name="Laine V.N."/>
            <person name="Pulliainen A.T."/>
            <person name="Lilley T.M."/>
        </authorList>
    </citation>
    <scope>NUCLEOTIDE SEQUENCE</scope>
    <source>
        <strain evidence="7">BLF_Eptnil</strain>
        <tissue evidence="7">Kidney</tissue>
    </source>
</reference>
<name>A0AA40HXT1_CNENI</name>
<evidence type="ECO:0000256" key="6">
    <source>
        <dbReference type="SAM" id="MobiDB-lite"/>
    </source>
</evidence>
<accession>A0AA40HXT1</accession>
<dbReference type="PANTHER" id="PTHR14514">
    <property type="entry name" value="PKA ANCHORING PROTEIN"/>
    <property type="match status" value="1"/>
</dbReference>
<feature type="coiled-coil region" evidence="5">
    <location>
        <begin position="489"/>
        <end position="516"/>
    </location>
</feature>
<dbReference type="AlphaFoldDB" id="A0AA40HXT1"/>
<evidence type="ECO:0000256" key="4">
    <source>
        <dbReference type="ARBA" id="ARBA00023136"/>
    </source>
</evidence>
<dbReference type="PANTHER" id="PTHR14514:SF4">
    <property type="entry name" value="NESPRIN-2"/>
    <property type="match status" value="1"/>
</dbReference>
<feature type="region of interest" description="Disordered" evidence="6">
    <location>
        <begin position="697"/>
        <end position="724"/>
    </location>
</feature>
<feature type="compositionally biased region" description="Low complexity" evidence="6">
    <location>
        <begin position="697"/>
        <end position="706"/>
    </location>
</feature>
<dbReference type="Proteomes" id="UP001177744">
    <property type="component" value="Unassembled WGS sequence"/>
</dbReference>
<keyword evidence="4" id="KW-0472">Membrane</keyword>
<comment type="caution">
    <text evidence="7">The sequence shown here is derived from an EMBL/GenBank/DDBJ whole genome shotgun (WGS) entry which is preliminary data.</text>
</comment>
<evidence type="ECO:0000313" key="8">
    <source>
        <dbReference type="Proteomes" id="UP001177744"/>
    </source>
</evidence>
<keyword evidence="8" id="KW-1185">Reference proteome</keyword>
<protein>
    <submittedName>
        <fullName evidence="7">Uncharacterized protein</fullName>
    </submittedName>
</protein>
<evidence type="ECO:0000256" key="5">
    <source>
        <dbReference type="SAM" id="Coils"/>
    </source>
</evidence>
<evidence type="ECO:0000256" key="1">
    <source>
        <dbReference type="ARBA" id="ARBA00004308"/>
    </source>
</evidence>
<evidence type="ECO:0000256" key="2">
    <source>
        <dbReference type="ARBA" id="ARBA00022553"/>
    </source>
</evidence>
<sequence>MGEEPVGELDATISLLPDGILSQIRKCKVRHDGILGQQQALEALAEDAQESIPDLPPASVRSCITSSRTYKWEQPPPKRNLQHQRVALTASQEELQEIAVDSRRIFRSSSASKELDNIQHNELLLSQEVNGGVEGELRGLQGRLRGVQSSIRQALRLKEAFDSLGLHWDCSQLDMLRSQVFEKERELEGKIKQLDTFMAEYGKYQASLSKLRAMDLQIKKRAEAVLTTPPTSPESRLLGAQILSQRIERAMCLYHEIVKKLSENKAFDDSFKEKELLQTKLYAEENDKLRKVLQNIVLESQPKEMDEKSFQEKLENSLHVLNQIKSQLQQPLLINLKMEHIQKEMDDCEAFQERVQAEMCGIKGVTVIEKQREKTSSEASDVETKLRDIEELHVQLNASIDMRTNVLNDAHENMTRYNEAVSRAMGVVAALEAIVATHRIDLDHPEESLELPRGKQEELESTITDIQSLSEKLGAISSPDAQVQLQCTLQELVSKNSALREAVKVKEAEIERCLENYKRYGNLKEKIGTDLSRMEAVLAQSMAPLPVSYKEALERLEQSKALVSNLISIKEEFMKLRQVLRHLRPTFTDNDGIGLLRIVWALWEKWLSVLEVAKEWEMWCEELKQEWKFINEEVEREAIILDNLQEELPEISKTKEAASTAELSELRECLHQYEETAEKQQLLLLLLLQRCRSAQRAPASRSSGAPEPAPAVREITAMQERCNK</sequence>